<protein>
    <submittedName>
        <fullName evidence="1">Uncharacterized protein</fullName>
    </submittedName>
</protein>
<gene>
    <name evidence="1" type="ORF">DLM78_19995</name>
</gene>
<dbReference type="AlphaFoldDB" id="A0A8B3CJY2"/>
<reference evidence="2" key="1">
    <citation type="submission" date="2018-05" db="EMBL/GenBank/DDBJ databases">
        <title>Leptospira yasudae sp. nov. and Leptospira stimsonii sp. nov., two pathogenic species of the genus Leptospira isolated from environmental sources.</title>
        <authorList>
            <person name="Casanovas-Massana A."/>
            <person name="Hamond C."/>
            <person name="Santos L.A."/>
            <person name="Hacker K.P."/>
            <person name="Balassiano I."/>
            <person name="Medeiros M.A."/>
            <person name="Reis M.G."/>
            <person name="Ko A.I."/>
            <person name="Wunder E.A."/>
        </authorList>
    </citation>
    <scope>NUCLEOTIDE SEQUENCE [LARGE SCALE GENOMIC DNA]</scope>
    <source>
        <strain evidence="2">AMB6-RJ</strain>
    </source>
</reference>
<dbReference type="EMBL" id="QHCS01000007">
    <property type="protein sequence ID" value="RHX83778.1"/>
    <property type="molecule type" value="Genomic_DNA"/>
</dbReference>
<organism evidence="1 2">
    <name type="scientific">Leptospira stimsonii</name>
    <dbReference type="NCBI Taxonomy" id="2202203"/>
    <lineage>
        <taxon>Bacteria</taxon>
        <taxon>Pseudomonadati</taxon>
        <taxon>Spirochaetota</taxon>
        <taxon>Spirochaetia</taxon>
        <taxon>Leptospirales</taxon>
        <taxon>Leptospiraceae</taxon>
        <taxon>Leptospira</taxon>
    </lineage>
</organism>
<name>A0A8B3CJY2_9LEPT</name>
<evidence type="ECO:0000313" key="2">
    <source>
        <dbReference type="Proteomes" id="UP000266669"/>
    </source>
</evidence>
<dbReference type="Proteomes" id="UP000266669">
    <property type="component" value="Unassembled WGS sequence"/>
</dbReference>
<sequence length="81" mass="9291">MSSSRRGYFISSSERFSSLRCGLRSFFFKSFIAASPPKFLLGRRKKKASEFITLPKICEELQRESCGKKGFCRNSYIGLFS</sequence>
<comment type="caution">
    <text evidence="1">The sequence shown here is derived from an EMBL/GenBank/DDBJ whole genome shotgun (WGS) entry which is preliminary data.</text>
</comment>
<evidence type="ECO:0000313" key="1">
    <source>
        <dbReference type="EMBL" id="RHX83778.1"/>
    </source>
</evidence>
<accession>A0A8B3CJY2</accession>
<proteinExistence type="predicted"/>